<feature type="domain" description="GCN5-related N-acetyltransferase Rv2170-like" evidence="1">
    <location>
        <begin position="180"/>
        <end position="232"/>
    </location>
</feature>
<dbReference type="Pfam" id="PF08445">
    <property type="entry name" value="FR47"/>
    <property type="match status" value="1"/>
</dbReference>
<gene>
    <name evidence="3" type="ORF">SAMN04488090_0391</name>
</gene>
<reference evidence="3 4" key="1">
    <citation type="submission" date="2016-10" db="EMBL/GenBank/DDBJ databases">
        <authorList>
            <person name="de Groot N.N."/>
        </authorList>
    </citation>
    <scope>NUCLEOTIDE SEQUENCE [LARGE SCALE GENOMIC DNA]</scope>
    <source>
        <strain evidence="3 4">DSM 21668</strain>
    </source>
</reference>
<dbReference type="Pfam" id="PF18015">
    <property type="entry name" value="Acetyltransf_19"/>
    <property type="match status" value="1"/>
</dbReference>
<evidence type="ECO:0000313" key="3">
    <source>
        <dbReference type="EMBL" id="SDL21998.1"/>
    </source>
</evidence>
<feature type="domain" description="Acetyltransferase (GNAT)" evidence="2">
    <location>
        <begin position="39"/>
        <end position="126"/>
    </location>
</feature>
<dbReference type="STRING" id="563176.SAMN04488090_0391"/>
<evidence type="ECO:0000313" key="4">
    <source>
        <dbReference type="Proteomes" id="UP000198901"/>
    </source>
</evidence>
<dbReference type="InterPro" id="IPR013653">
    <property type="entry name" value="GCN5-like_dom"/>
</dbReference>
<proteinExistence type="predicted"/>
<dbReference type="SUPFAM" id="SSF55729">
    <property type="entry name" value="Acyl-CoA N-acyltransferases (Nat)"/>
    <property type="match status" value="1"/>
</dbReference>
<dbReference type="InterPro" id="IPR016181">
    <property type="entry name" value="Acyl_CoA_acyltransferase"/>
</dbReference>
<dbReference type="Gene3D" id="3.40.630.80">
    <property type="match status" value="1"/>
</dbReference>
<evidence type="ECO:0000259" key="2">
    <source>
        <dbReference type="Pfam" id="PF18015"/>
    </source>
</evidence>
<dbReference type="EMBL" id="FNGS01000001">
    <property type="protein sequence ID" value="SDL21998.1"/>
    <property type="molecule type" value="Genomic_DNA"/>
</dbReference>
<dbReference type="AlphaFoldDB" id="A0A1G9I9S7"/>
<dbReference type="GO" id="GO:0016747">
    <property type="term" value="F:acyltransferase activity, transferring groups other than amino-acyl groups"/>
    <property type="evidence" value="ECO:0007669"/>
    <property type="project" value="InterPro"/>
</dbReference>
<name>A0A1G9I9S7_9BACT</name>
<organism evidence="3 4">
    <name type="scientific">Siphonobacter aquaeclarae</name>
    <dbReference type="NCBI Taxonomy" id="563176"/>
    <lineage>
        <taxon>Bacteria</taxon>
        <taxon>Pseudomonadati</taxon>
        <taxon>Bacteroidota</taxon>
        <taxon>Cytophagia</taxon>
        <taxon>Cytophagales</taxon>
        <taxon>Cytophagaceae</taxon>
        <taxon>Siphonobacter</taxon>
    </lineage>
</organism>
<dbReference type="Gene3D" id="3.40.630.30">
    <property type="match status" value="1"/>
</dbReference>
<protein>
    <submittedName>
        <fullName evidence="3">FR47-like protein</fullName>
    </submittedName>
</protein>
<accession>A0A1G9I9S7</accession>
<dbReference type="RefSeq" id="WP_093196997.1">
    <property type="nucleotide sequence ID" value="NZ_FNGS01000001.1"/>
</dbReference>
<dbReference type="InterPro" id="IPR040579">
    <property type="entry name" value="Acetyltransf_19"/>
</dbReference>
<dbReference type="OrthoDB" id="652614at2"/>
<sequence>MKIQITRTSLSTVVPMRALFLQQGCFQFVHDKCHRYGWADTWLVEIDGETAGYGSVWGRDERGARDTVFEFYLKTPFRNQASRVFSELLSVTGVPYLECQTNDTLLSAMVLEFGKGIEAEAILFADDRESKLIMPEVQFGRQRQSDDADHGGYCLQVGNEERATGGFLTNYNFPYADLYLDVPEPFRRQGYGSYFVQELKKEIYRQGYVPSARCNVRNTASRSTLLKAGFRVCGMLLNGDVRR</sequence>
<evidence type="ECO:0000259" key="1">
    <source>
        <dbReference type="Pfam" id="PF08445"/>
    </source>
</evidence>
<keyword evidence="4" id="KW-1185">Reference proteome</keyword>
<dbReference type="Proteomes" id="UP000198901">
    <property type="component" value="Unassembled WGS sequence"/>
</dbReference>